<proteinExistence type="predicted"/>
<dbReference type="AlphaFoldDB" id="A0A382G2W6"/>
<dbReference type="PANTHER" id="PTHR10996:SF178">
    <property type="entry name" value="2-HYDROXYACID DEHYDROGENASE YGL185C-RELATED"/>
    <property type="match status" value="1"/>
</dbReference>
<dbReference type="PANTHER" id="PTHR10996">
    <property type="entry name" value="2-HYDROXYACID DEHYDROGENASE-RELATED"/>
    <property type="match status" value="1"/>
</dbReference>
<reference evidence="3" key="1">
    <citation type="submission" date="2018-05" db="EMBL/GenBank/DDBJ databases">
        <authorList>
            <person name="Lanie J.A."/>
            <person name="Ng W.-L."/>
            <person name="Kazmierczak K.M."/>
            <person name="Andrzejewski T.M."/>
            <person name="Davidsen T.M."/>
            <person name="Wayne K.J."/>
            <person name="Tettelin H."/>
            <person name="Glass J.I."/>
            <person name="Rusch D."/>
            <person name="Podicherti R."/>
            <person name="Tsui H.-C.T."/>
            <person name="Winkler M.E."/>
        </authorList>
    </citation>
    <scope>NUCLEOTIDE SEQUENCE</scope>
</reference>
<evidence type="ECO:0008006" key="4">
    <source>
        <dbReference type="Google" id="ProtNLM"/>
    </source>
</evidence>
<evidence type="ECO:0000256" key="2">
    <source>
        <dbReference type="ARBA" id="ARBA00023027"/>
    </source>
</evidence>
<name>A0A382G2W6_9ZZZZ</name>
<organism evidence="3">
    <name type="scientific">marine metagenome</name>
    <dbReference type="NCBI Taxonomy" id="408172"/>
    <lineage>
        <taxon>unclassified sequences</taxon>
        <taxon>metagenomes</taxon>
        <taxon>ecological metagenomes</taxon>
    </lineage>
</organism>
<evidence type="ECO:0000313" key="3">
    <source>
        <dbReference type="EMBL" id="SVB68954.1"/>
    </source>
</evidence>
<dbReference type="InterPro" id="IPR050223">
    <property type="entry name" value="D-isomer_2-hydroxyacid_DH"/>
</dbReference>
<sequence length="62" mass="6838">SLGLDVYKGEPNIHPGYLNQSNVFILPHLGSATIKTRTAMADLAIDNIEEYFKTGICKNMVN</sequence>
<keyword evidence="2" id="KW-0520">NAD</keyword>
<feature type="non-terminal residue" evidence="3">
    <location>
        <position position="1"/>
    </location>
</feature>
<dbReference type="EMBL" id="UINC01052983">
    <property type="protein sequence ID" value="SVB68954.1"/>
    <property type="molecule type" value="Genomic_DNA"/>
</dbReference>
<dbReference type="InterPro" id="IPR036291">
    <property type="entry name" value="NAD(P)-bd_dom_sf"/>
</dbReference>
<dbReference type="GO" id="GO:0030267">
    <property type="term" value="F:glyoxylate reductase (NADPH) activity"/>
    <property type="evidence" value="ECO:0007669"/>
    <property type="project" value="TreeGrafter"/>
</dbReference>
<dbReference type="GO" id="GO:0016618">
    <property type="term" value="F:hydroxypyruvate reductase [NAD(P)H] activity"/>
    <property type="evidence" value="ECO:0007669"/>
    <property type="project" value="TreeGrafter"/>
</dbReference>
<dbReference type="SUPFAM" id="SSF51735">
    <property type="entry name" value="NAD(P)-binding Rossmann-fold domains"/>
    <property type="match status" value="1"/>
</dbReference>
<evidence type="ECO:0000256" key="1">
    <source>
        <dbReference type="ARBA" id="ARBA00023002"/>
    </source>
</evidence>
<dbReference type="GO" id="GO:0005829">
    <property type="term" value="C:cytosol"/>
    <property type="evidence" value="ECO:0007669"/>
    <property type="project" value="TreeGrafter"/>
</dbReference>
<accession>A0A382G2W6</accession>
<dbReference type="Gene3D" id="3.40.50.720">
    <property type="entry name" value="NAD(P)-binding Rossmann-like Domain"/>
    <property type="match status" value="2"/>
</dbReference>
<protein>
    <recommendedName>
        <fullName evidence="4">D-isomer specific 2-hydroxyacid dehydrogenase NAD-binding domain-containing protein</fullName>
    </recommendedName>
</protein>
<gene>
    <name evidence="3" type="ORF">METZ01_LOCUS221808</name>
</gene>
<keyword evidence="1" id="KW-0560">Oxidoreductase</keyword>